<organism evidence="4 5">
    <name type="scientific">Sporofaciens musculi</name>
    <dbReference type="NCBI Taxonomy" id="2681861"/>
    <lineage>
        <taxon>Bacteria</taxon>
        <taxon>Bacillati</taxon>
        <taxon>Bacillota</taxon>
        <taxon>Clostridia</taxon>
        <taxon>Lachnospirales</taxon>
        <taxon>Lachnospiraceae</taxon>
        <taxon>Sporofaciens</taxon>
    </lineage>
</organism>
<dbReference type="SUPFAM" id="SSF48498">
    <property type="entry name" value="Tetracyclin repressor-like, C-terminal domain"/>
    <property type="match status" value="1"/>
</dbReference>
<gene>
    <name evidence="4" type="ORF">GN277_02820</name>
</gene>
<evidence type="ECO:0000256" key="1">
    <source>
        <dbReference type="ARBA" id="ARBA00023015"/>
    </source>
</evidence>
<dbReference type="Proteomes" id="UP000460412">
    <property type="component" value="Unassembled WGS sequence"/>
</dbReference>
<evidence type="ECO:0000313" key="5">
    <source>
        <dbReference type="Proteomes" id="UP000460412"/>
    </source>
</evidence>
<dbReference type="InterPro" id="IPR025996">
    <property type="entry name" value="MT1864/Rv1816-like_C"/>
</dbReference>
<keyword evidence="5" id="KW-1185">Reference proteome</keyword>
<proteinExistence type="predicted"/>
<dbReference type="Pfam" id="PF13305">
    <property type="entry name" value="TetR_C_33"/>
    <property type="match status" value="1"/>
</dbReference>
<evidence type="ECO:0000259" key="3">
    <source>
        <dbReference type="Pfam" id="PF13305"/>
    </source>
</evidence>
<protein>
    <submittedName>
        <fullName evidence="4">TetR/AcrR family transcriptional regulator</fullName>
    </submittedName>
</protein>
<evidence type="ECO:0000256" key="2">
    <source>
        <dbReference type="ARBA" id="ARBA00023163"/>
    </source>
</evidence>
<dbReference type="SUPFAM" id="SSF46689">
    <property type="entry name" value="Homeodomain-like"/>
    <property type="match status" value="1"/>
</dbReference>
<comment type="caution">
    <text evidence="4">The sequence shown here is derived from an EMBL/GenBank/DDBJ whole genome shotgun (WGS) entry which is preliminary data.</text>
</comment>
<dbReference type="InterPro" id="IPR036271">
    <property type="entry name" value="Tet_transcr_reg_TetR-rel_C_sf"/>
</dbReference>
<dbReference type="AlphaFoldDB" id="A0A7X3MDG6"/>
<sequence length="197" mass="22254">MPPKAKFTRDIIIQAGLSIVRENGIEALTARALGAKLGSSARPIFTVFQSMDEVQAEVKESAKSIYDEYVRKGLEQELAFKGVGTQYIVFAMQEPKLFQLLFMSEQEQPPKVVNVMPIIDDNYEDILLSVQNGYHLSKSTAEQLYRHLWIYTHGIAVLCATNMCIFTPEEINKMISQVFKGVLKEIIQENGIGDNYE</sequence>
<dbReference type="EMBL" id="WUQX01000001">
    <property type="protein sequence ID" value="MXP74388.1"/>
    <property type="molecule type" value="Genomic_DNA"/>
</dbReference>
<keyword evidence="1" id="KW-0805">Transcription regulation</keyword>
<accession>A0A7X3MDG6</accession>
<keyword evidence="2" id="KW-0804">Transcription</keyword>
<evidence type="ECO:0000313" key="4">
    <source>
        <dbReference type="EMBL" id="MXP74388.1"/>
    </source>
</evidence>
<reference evidence="4 5" key="1">
    <citation type="submission" date="2019-12" db="EMBL/GenBank/DDBJ databases">
        <title>Sporaefaciens musculi gen. nov., sp. nov., a novel bacterium isolated from the caecum of an obese mouse.</title>
        <authorList>
            <person name="Rasmussen T.S."/>
            <person name="Streidl T."/>
            <person name="Hitch T.C.A."/>
            <person name="Wortmann E."/>
            <person name="Deptula P."/>
            <person name="Hansen M."/>
            <person name="Nielsen D.S."/>
            <person name="Clavel T."/>
            <person name="Vogensen F.K."/>
        </authorList>
    </citation>
    <scope>NUCLEOTIDE SEQUENCE [LARGE SCALE GENOMIC DNA]</scope>
    <source>
        <strain evidence="4 5">WCA-9-b2</strain>
    </source>
</reference>
<dbReference type="RefSeq" id="WP_159749651.1">
    <property type="nucleotide sequence ID" value="NZ_WUQX01000001.1"/>
</dbReference>
<dbReference type="InterPro" id="IPR009057">
    <property type="entry name" value="Homeodomain-like_sf"/>
</dbReference>
<name>A0A7X3MDG6_9FIRM</name>
<dbReference type="Gene3D" id="1.10.357.10">
    <property type="entry name" value="Tetracycline Repressor, domain 2"/>
    <property type="match status" value="1"/>
</dbReference>
<feature type="domain" description="HTH-type transcriptional regulator MT1864/Rv1816-like C-terminal" evidence="3">
    <location>
        <begin position="82"/>
        <end position="162"/>
    </location>
</feature>